<feature type="compositionally biased region" description="Low complexity" evidence="5">
    <location>
        <begin position="527"/>
        <end position="542"/>
    </location>
</feature>
<feature type="region of interest" description="Disordered" evidence="5">
    <location>
        <begin position="483"/>
        <end position="641"/>
    </location>
</feature>
<feature type="compositionally biased region" description="Basic and acidic residues" evidence="5">
    <location>
        <begin position="622"/>
        <end position="640"/>
    </location>
</feature>
<feature type="repeat" description="ANK" evidence="3">
    <location>
        <begin position="671"/>
        <end position="703"/>
    </location>
</feature>
<feature type="compositionally biased region" description="Low complexity" evidence="5">
    <location>
        <begin position="162"/>
        <end position="175"/>
    </location>
</feature>
<feature type="compositionally biased region" description="Low complexity" evidence="5">
    <location>
        <begin position="69"/>
        <end position="88"/>
    </location>
</feature>
<dbReference type="SUPFAM" id="SSF48403">
    <property type="entry name" value="Ankyrin repeat"/>
    <property type="match status" value="1"/>
</dbReference>
<feature type="compositionally biased region" description="Low complexity" evidence="5">
    <location>
        <begin position="226"/>
        <end position="240"/>
    </location>
</feature>
<evidence type="ECO:0000256" key="4">
    <source>
        <dbReference type="SAM" id="Coils"/>
    </source>
</evidence>
<accession>A0ABR1HG88</accession>
<dbReference type="EMBL" id="JAZAVK010000143">
    <property type="protein sequence ID" value="KAK7419837.1"/>
    <property type="molecule type" value="Genomic_DNA"/>
</dbReference>
<reference evidence="6 7" key="1">
    <citation type="journal article" date="2025" name="Microbiol. Resour. Announc.">
        <title>Draft genome sequences for Neonectria magnoliae and Neonectria punicea, canker pathogens of Liriodendron tulipifera and Acer saccharum in West Virginia.</title>
        <authorList>
            <person name="Petronek H.M."/>
            <person name="Kasson M.T."/>
            <person name="Metheny A.M."/>
            <person name="Stauder C.M."/>
            <person name="Lovett B."/>
            <person name="Lynch S.C."/>
            <person name="Garnas J.R."/>
            <person name="Kasson L.R."/>
            <person name="Stajich J.E."/>
        </authorList>
    </citation>
    <scope>NUCLEOTIDE SEQUENCE [LARGE SCALE GENOMIC DNA]</scope>
    <source>
        <strain evidence="6 7">NRRL 64651</strain>
    </source>
</reference>
<keyword evidence="1" id="KW-0677">Repeat</keyword>
<feature type="compositionally biased region" description="Basic and acidic residues" evidence="5">
    <location>
        <begin position="254"/>
        <end position="266"/>
    </location>
</feature>
<evidence type="ECO:0000256" key="1">
    <source>
        <dbReference type="ARBA" id="ARBA00022737"/>
    </source>
</evidence>
<feature type="repeat" description="ANK" evidence="3">
    <location>
        <begin position="738"/>
        <end position="776"/>
    </location>
</feature>
<proteinExistence type="predicted"/>
<feature type="compositionally biased region" description="Basic and acidic residues" evidence="5">
    <location>
        <begin position="206"/>
        <end position="218"/>
    </location>
</feature>
<feature type="compositionally biased region" description="Basic residues" evidence="5">
    <location>
        <begin position="7"/>
        <end position="17"/>
    </location>
</feature>
<feature type="compositionally biased region" description="Low complexity" evidence="5">
    <location>
        <begin position="509"/>
        <end position="519"/>
    </location>
</feature>
<dbReference type="Proteomes" id="UP001498421">
    <property type="component" value="Unassembled WGS sequence"/>
</dbReference>
<dbReference type="PANTHER" id="PTHR24201">
    <property type="entry name" value="ANK_REP_REGION DOMAIN-CONTAINING PROTEIN"/>
    <property type="match status" value="1"/>
</dbReference>
<dbReference type="PROSITE" id="PS50297">
    <property type="entry name" value="ANK_REP_REGION"/>
    <property type="match status" value="3"/>
</dbReference>
<feature type="repeat" description="ANK" evidence="3">
    <location>
        <begin position="704"/>
        <end position="728"/>
    </location>
</feature>
<dbReference type="Gene3D" id="1.25.40.20">
    <property type="entry name" value="Ankyrin repeat-containing domain"/>
    <property type="match status" value="1"/>
</dbReference>
<comment type="caution">
    <text evidence="6">The sequence shown here is derived from an EMBL/GenBank/DDBJ whole genome shotgun (WGS) entry which is preliminary data.</text>
</comment>
<keyword evidence="7" id="KW-1185">Reference proteome</keyword>
<feature type="compositionally biased region" description="Acidic residues" evidence="5">
    <location>
        <begin position="592"/>
        <end position="602"/>
    </location>
</feature>
<evidence type="ECO:0000313" key="6">
    <source>
        <dbReference type="EMBL" id="KAK7419837.1"/>
    </source>
</evidence>
<feature type="compositionally biased region" description="Basic and acidic residues" evidence="5">
    <location>
        <begin position="89"/>
        <end position="101"/>
    </location>
</feature>
<feature type="coiled-coil region" evidence="4">
    <location>
        <begin position="392"/>
        <end position="459"/>
    </location>
</feature>
<feature type="region of interest" description="Disordered" evidence="5">
    <location>
        <begin position="1"/>
        <end position="312"/>
    </location>
</feature>
<evidence type="ECO:0000256" key="5">
    <source>
        <dbReference type="SAM" id="MobiDB-lite"/>
    </source>
</evidence>
<gene>
    <name evidence="6" type="ORF">QQZ08_010671</name>
</gene>
<protein>
    <submittedName>
        <fullName evidence="6">Uncharacterized protein</fullName>
    </submittedName>
</protein>
<dbReference type="InterPro" id="IPR002110">
    <property type="entry name" value="Ankyrin_rpt"/>
</dbReference>
<dbReference type="Pfam" id="PF12796">
    <property type="entry name" value="Ank_2"/>
    <property type="match status" value="1"/>
</dbReference>
<dbReference type="PROSITE" id="PS50088">
    <property type="entry name" value="ANK_REPEAT"/>
    <property type="match status" value="3"/>
</dbReference>
<dbReference type="Pfam" id="PF00023">
    <property type="entry name" value="Ank"/>
    <property type="match status" value="1"/>
</dbReference>
<feature type="compositionally biased region" description="Low complexity" evidence="5">
    <location>
        <begin position="291"/>
        <end position="308"/>
    </location>
</feature>
<dbReference type="InterPro" id="IPR050776">
    <property type="entry name" value="Ank_Repeat/CDKN_Inhibitor"/>
</dbReference>
<feature type="region of interest" description="Disordered" evidence="5">
    <location>
        <begin position="770"/>
        <end position="795"/>
    </location>
</feature>
<organism evidence="6 7">
    <name type="scientific">Neonectria magnoliae</name>
    <dbReference type="NCBI Taxonomy" id="2732573"/>
    <lineage>
        <taxon>Eukaryota</taxon>
        <taxon>Fungi</taxon>
        <taxon>Dikarya</taxon>
        <taxon>Ascomycota</taxon>
        <taxon>Pezizomycotina</taxon>
        <taxon>Sordariomycetes</taxon>
        <taxon>Hypocreomycetidae</taxon>
        <taxon>Hypocreales</taxon>
        <taxon>Nectriaceae</taxon>
        <taxon>Neonectria</taxon>
    </lineage>
</organism>
<evidence type="ECO:0000256" key="3">
    <source>
        <dbReference type="PROSITE-ProRule" id="PRU00023"/>
    </source>
</evidence>
<name>A0ABR1HG88_9HYPO</name>
<feature type="compositionally biased region" description="Basic and acidic residues" evidence="5">
    <location>
        <begin position="776"/>
        <end position="795"/>
    </location>
</feature>
<evidence type="ECO:0000313" key="7">
    <source>
        <dbReference type="Proteomes" id="UP001498421"/>
    </source>
</evidence>
<sequence length="820" mass="89887">MLGTISRLRRSTTRSKRPAAATKSTPRREKPRPLSYGDPDSGADLLKPSAAGSGRRARSHETDRRRRSAVVSSSDDDYYYQSHHSSARPPRESRPRRESVSPRRSVSPRPPRRRQSVSPRPGHRQSPSPRPTRRTTSLRDPRDQRRRPRRDASISADDLESRPLSPRPSSGSPRYPSDRLPRRPAHPTDSAHSSRRPSFAKPYSAEPRRPDDRRRMSYESRPPVTGASKSSSPAGAKPSAHAQPEPLRGRPRSRSREDVRKPRAHDTASATKLGDKPAQKPRPKPKPKPTSPSGSSKPSAGESSKKPSTGGVDFLEKLPQALATFGGLKALTDHADTAKEWADWLNDLHGAPEEIQALSAKATTAKDTITQIQHSLQARPDLVEGESGQILKRQIEAAVQSADKALAEMTELLQDLGNDGSEGTVWKGLQDFYNSYRYKNEWEAKIKEAEVNLQKELGTLSTLMVNIYSRALMKPAPPGLGATIPPPAPLKFANIPGPEPPTAKDEKPAAAAASSSSPSLLGEVKNTHTSATPHSSSSNTPPEQLQTPPMTARRRASRPPSPSVLDYEEANIGTDLALHDPPLSPASPDQSDQPEDSPPDEPAESKTPAQPDKPADNGDAPTTDKKDETASKAAPSREEQEAALLDAAWNGDLEATKQALVHLSPMTRDLQGLTPLHLAVERDHLAIAMLLLDNHADCSARAMGGRTPLHLAARFASAATVEFLLDDGHADANARTSDGRTPLHYAASAADDGDEERREVMRVLRDWGADPTLQDNKGRTPRDLAQKRDHWDASSTLRRAEKRWEERHHQNWFQRHGFKK</sequence>
<dbReference type="SMART" id="SM00248">
    <property type="entry name" value="ANK"/>
    <property type="match status" value="3"/>
</dbReference>
<keyword evidence="2 3" id="KW-0040">ANK repeat</keyword>
<dbReference type="InterPro" id="IPR036770">
    <property type="entry name" value="Ankyrin_rpt-contain_sf"/>
</dbReference>
<keyword evidence="4" id="KW-0175">Coiled coil</keyword>
<evidence type="ECO:0000256" key="2">
    <source>
        <dbReference type="ARBA" id="ARBA00023043"/>
    </source>
</evidence>